<dbReference type="InterPro" id="IPR051309">
    <property type="entry name" value="ABCF_ATPase"/>
</dbReference>
<dbReference type="Proteomes" id="UP000070198">
    <property type="component" value="Unassembled WGS sequence"/>
</dbReference>
<comment type="caution">
    <text evidence="1">The sequence shown here is derived from an EMBL/GenBank/DDBJ whole genome shotgun (WGS) entry which is preliminary data.</text>
</comment>
<evidence type="ECO:0000313" key="1">
    <source>
        <dbReference type="EMBL" id="KXT67918.1"/>
    </source>
</evidence>
<gene>
    <name evidence="1" type="ORF">SGADD02_01211</name>
</gene>
<evidence type="ECO:0000313" key="2">
    <source>
        <dbReference type="Proteomes" id="UP000070198"/>
    </source>
</evidence>
<proteinExistence type="predicted"/>
<reference evidence="1 2" key="1">
    <citation type="submission" date="2016-01" db="EMBL/GenBank/DDBJ databases">
        <title>Highly variable Streptococcus oralis are common among viridans streptococci isolated from primates.</title>
        <authorList>
            <person name="Denapaite D."/>
            <person name="Rieger M."/>
            <person name="Koendgen S."/>
            <person name="Brueckner R."/>
            <person name="Ochigava I."/>
            <person name="Kappeler P."/>
            <person name="Maetz-Rensing K."/>
            <person name="Leendertz F."/>
            <person name="Hakenbeck R."/>
        </authorList>
    </citation>
    <scope>NUCLEOTIDE SEQUENCE [LARGE SCALE GENOMIC DNA]</scope>
    <source>
        <strain evidence="1 2">DD02</strain>
    </source>
</reference>
<dbReference type="SUPFAM" id="SSF52540">
    <property type="entry name" value="P-loop containing nucleoside triphosphate hydrolases"/>
    <property type="match status" value="1"/>
</dbReference>
<dbReference type="GO" id="GO:0005524">
    <property type="term" value="F:ATP binding"/>
    <property type="evidence" value="ECO:0007669"/>
    <property type="project" value="UniProtKB-KW"/>
</dbReference>
<accession>A0A139MVX5</accession>
<sequence length="65" mass="7680">MVLAQNHILILDEPTRHFSPTSQPLIRELLRNFNGCIISVSHDRKFIDDIANLRYQLTDKELQKY</sequence>
<name>A0A139MVX5_9STRE</name>
<organism evidence="1 2">
    <name type="scientific">Streptococcus gallolyticus</name>
    <dbReference type="NCBI Taxonomy" id="315405"/>
    <lineage>
        <taxon>Bacteria</taxon>
        <taxon>Bacillati</taxon>
        <taxon>Bacillota</taxon>
        <taxon>Bacilli</taxon>
        <taxon>Lactobacillales</taxon>
        <taxon>Streptococcaceae</taxon>
        <taxon>Streptococcus</taxon>
    </lineage>
</organism>
<dbReference type="Gene3D" id="3.40.50.300">
    <property type="entry name" value="P-loop containing nucleotide triphosphate hydrolases"/>
    <property type="match status" value="1"/>
</dbReference>
<keyword evidence="1" id="KW-0067">ATP-binding</keyword>
<dbReference type="PATRIC" id="fig|315405.11.peg.1449"/>
<keyword evidence="1" id="KW-0547">Nucleotide-binding</keyword>
<dbReference type="PANTHER" id="PTHR42855:SF1">
    <property type="entry name" value="ABC TRANSPORTER DOMAIN-CONTAINING PROTEIN"/>
    <property type="match status" value="1"/>
</dbReference>
<dbReference type="EMBL" id="LQOF01000281">
    <property type="protein sequence ID" value="KXT67918.1"/>
    <property type="molecule type" value="Genomic_DNA"/>
</dbReference>
<dbReference type="PANTHER" id="PTHR42855">
    <property type="entry name" value="ABC TRANSPORTER ATP-BINDING SUBUNIT"/>
    <property type="match status" value="1"/>
</dbReference>
<dbReference type="AlphaFoldDB" id="A0A139MVX5"/>
<protein>
    <submittedName>
        <fullName evidence="1">ABC transporter ATP-binding protein</fullName>
    </submittedName>
</protein>
<dbReference type="InterPro" id="IPR027417">
    <property type="entry name" value="P-loop_NTPase"/>
</dbReference>